<name>A0A5N4A5G5_PHOPY</name>
<evidence type="ECO:0000313" key="3">
    <source>
        <dbReference type="Proteomes" id="UP000327044"/>
    </source>
</evidence>
<sequence>MRRVRLRLEWDFVIAAVLFAEEIKAGLTTQAPSIVANPSTSSRPTSNDDDVTELLQPLVHVINASLENETSSAQNQTDDESESHASFPQSYDDIVEYLKNLGYTGTIVAITLATLLILAIGILTSYVCWKVRVCRETRSRYNRRPKYVSVPGDQYVYDKLMHEPEAEDI</sequence>
<keyword evidence="1" id="KW-1133">Transmembrane helix</keyword>
<keyword evidence="3" id="KW-1185">Reference proteome</keyword>
<evidence type="ECO:0000256" key="1">
    <source>
        <dbReference type="SAM" id="Phobius"/>
    </source>
</evidence>
<dbReference type="InParanoid" id="A0A5N4A5G5"/>
<gene>
    <name evidence="2" type="ORF">PPYR_14524</name>
</gene>
<comment type="caution">
    <text evidence="2">The sequence shown here is derived from an EMBL/GenBank/DDBJ whole genome shotgun (WGS) entry which is preliminary data.</text>
</comment>
<reference evidence="2 3" key="1">
    <citation type="journal article" date="2018" name="Elife">
        <title>Firefly genomes illuminate parallel origins of bioluminescence in beetles.</title>
        <authorList>
            <person name="Fallon T.R."/>
            <person name="Lower S.E."/>
            <person name="Chang C.H."/>
            <person name="Bessho-Uehara M."/>
            <person name="Martin G.J."/>
            <person name="Bewick A.J."/>
            <person name="Behringer M."/>
            <person name="Debat H.J."/>
            <person name="Wong I."/>
            <person name="Day J.C."/>
            <person name="Suvorov A."/>
            <person name="Silva C.J."/>
            <person name="Stanger-Hall K.F."/>
            <person name="Hall D.W."/>
            <person name="Schmitz R.J."/>
            <person name="Nelson D.R."/>
            <person name="Lewis S.M."/>
            <person name="Shigenobu S."/>
            <person name="Bybee S.M."/>
            <person name="Larracuente A.M."/>
            <person name="Oba Y."/>
            <person name="Weng J.K."/>
        </authorList>
    </citation>
    <scope>NUCLEOTIDE SEQUENCE [LARGE SCALE GENOMIC DNA]</scope>
    <source>
        <strain evidence="2">1611_PpyrPB1</strain>
        <tissue evidence="2">Whole body</tissue>
    </source>
</reference>
<dbReference type="AlphaFoldDB" id="A0A5N4A5G5"/>
<feature type="transmembrane region" description="Helical" evidence="1">
    <location>
        <begin position="107"/>
        <end position="129"/>
    </location>
</feature>
<proteinExistence type="predicted"/>
<dbReference type="EMBL" id="VVIM01000010">
    <property type="protein sequence ID" value="KAB0792565.1"/>
    <property type="molecule type" value="Genomic_DNA"/>
</dbReference>
<accession>A0A5N4A5G5</accession>
<organism evidence="2 3">
    <name type="scientific">Photinus pyralis</name>
    <name type="common">Common eastern firefly</name>
    <name type="synonym">Lampyris pyralis</name>
    <dbReference type="NCBI Taxonomy" id="7054"/>
    <lineage>
        <taxon>Eukaryota</taxon>
        <taxon>Metazoa</taxon>
        <taxon>Ecdysozoa</taxon>
        <taxon>Arthropoda</taxon>
        <taxon>Hexapoda</taxon>
        <taxon>Insecta</taxon>
        <taxon>Pterygota</taxon>
        <taxon>Neoptera</taxon>
        <taxon>Endopterygota</taxon>
        <taxon>Coleoptera</taxon>
        <taxon>Polyphaga</taxon>
        <taxon>Elateriformia</taxon>
        <taxon>Elateroidea</taxon>
        <taxon>Lampyridae</taxon>
        <taxon>Lampyrinae</taxon>
        <taxon>Photinus</taxon>
    </lineage>
</organism>
<keyword evidence="1" id="KW-0812">Transmembrane</keyword>
<protein>
    <submittedName>
        <fullName evidence="2">Uncharacterized protein</fullName>
    </submittedName>
</protein>
<evidence type="ECO:0000313" key="2">
    <source>
        <dbReference type="EMBL" id="KAB0792565.1"/>
    </source>
</evidence>
<keyword evidence="1" id="KW-0472">Membrane</keyword>
<dbReference type="Proteomes" id="UP000327044">
    <property type="component" value="Unassembled WGS sequence"/>
</dbReference>